<dbReference type="Proteomes" id="UP000030689">
    <property type="component" value="Unassembled WGS sequence"/>
</dbReference>
<keyword evidence="3" id="KW-1185">Reference proteome</keyword>
<dbReference type="KEGG" id="eus:EUTSA_v10022943mg"/>
<keyword evidence="1" id="KW-0812">Transmembrane</keyword>
<dbReference type="EMBL" id="KI517392">
    <property type="protein sequence ID" value="ESQ51168.1"/>
    <property type="molecule type" value="Genomic_DNA"/>
</dbReference>
<feature type="transmembrane region" description="Helical" evidence="1">
    <location>
        <begin position="46"/>
        <end position="68"/>
    </location>
</feature>
<sequence>MVDRRSGKLPAVFVGFAAVLFQIIYLDTCLVFVPRVYMCFMDVLNLVWASIGIISLAHVIALLGFPIYGNEDKKKRYVSS</sequence>
<protein>
    <submittedName>
        <fullName evidence="2">Uncharacterized protein</fullName>
    </submittedName>
</protein>
<proteinExistence type="predicted"/>
<evidence type="ECO:0000313" key="3">
    <source>
        <dbReference type="Proteomes" id="UP000030689"/>
    </source>
</evidence>
<dbReference type="Gramene" id="ESQ51168">
    <property type="protein sequence ID" value="ESQ51168"/>
    <property type="gene ID" value="EUTSA_v10022943mg"/>
</dbReference>
<reference evidence="2 3" key="1">
    <citation type="journal article" date="2013" name="Front. Plant Sci.">
        <title>The Reference Genome of the Halophytic Plant Eutrema salsugineum.</title>
        <authorList>
            <person name="Yang R."/>
            <person name="Jarvis D.E."/>
            <person name="Chen H."/>
            <person name="Beilstein M.A."/>
            <person name="Grimwood J."/>
            <person name="Jenkins J."/>
            <person name="Shu S."/>
            <person name="Prochnik S."/>
            <person name="Xin M."/>
            <person name="Ma C."/>
            <person name="Schmutz J."/>
            <person name="Wing R.A."/>
            <person name="Mitchell-Olds T."/>
            <person name="Schumaker K.S."/>
            <person name="Wang X."/>
        </authorList>
    </citation>
    <scope>NUCLEOTIDE SEQUENCE [LARGE SCALE GENOMIC DNA]</scope>
</reference>
<keyword evidence="1" id="KW-0472">Membrane</keyword>
<organism evidence="2 3">
    <name type="scientific">Eutrema salsugineum</name>
    <name type="common">Saltwater cress</name>
    <name type="synonym">Sisymbrium salsugineum</name>
    <dbReference type="NCBI Taxonomy" id="72664"/>
    <lineage>
        <taxon>Eukaryota</taxon>
        <taxon>Viridiplantae</taxon>
        <taxon>Streptophyta</taxon>
        <taxon>Embryophyta</taxon>
        <taxon>Tracheophyta</taxon>
        <taxon>Spermatophyta</taxon>
        <taxon>Magnoliopsida</taxon>
        <taxon>eudicotyledons</taxon>
        <taxon>Gunneridae</taxon>
        <taxon>Pentapetalae</taxon>
        <taxon>rosids</taxon>
        <taxon>malvids</taxon>
        <taxon>Brassicales</taxon>
        <taxon>Brassicaceae</taxon>
        <taxon>Eutremeae</taxon>
        <taxon>Eutrema</taxon>
    </lineage>
</organism>
<keyword evidence="1" id="KW-1133">Transmembrane helix</keyword>
<evidence type="ECO:0000256" key="1">
    <source>
        <dbReference type="SAM" id="Phobius"/>
    </source>
</evidence>
<name>V4MF71_EUTSA</name>
<feature type="transmembrane region" description="Helical" evidence="1">
    <location>
        <begin position="12"/>
        <end position="34"/>
    </location>
</feature>
<gene>
    <name evidence="2" type="ORF">EUTSA_v10022943mg</name>
</gene>
<evidence type="ECO:0000313" key="2">
    <source>
        <dbReference type="EMBL" id="ESQ51168.1"/>
    </source>
</evidence>
<dbReference type="AlphaFoldDB" id="V4MF71"/>
<accession>V4MF71</accession>